<comment type="caution">
    <text evidence="2">The sequence shown here is derived from an EMBL/GenBank/DDBJ whole genome shotgun (WGS) entry which is preliminary data.</text>
</comment>
<reference evidence="2 3" key="1">
    <citation type="submission" date="2020-03" db="EMBL/GenBank/DDBJ databases">
        <title>Sequencing the genomes of 1000 actinobacteria strains.</title>
        <authorList>
            <person name="Klenk H.-P."/>
        </authorList>
    </citation>
    <scope>NUCLEOTIDE SEQUENCE [LARGE SCALE GENOMIC DNA]</scope>
    <source>
        <strain evidence="2 3">DSM 45668</strain>
    </source>
</reference>
<keyword evidence="3" id="KW-1185">Reference proteome</keyword>
<dbReference type="EMBL" id="JAANOU010000001">
    <property type="protein sequence ID" value="NIH79420.1"/>
    <property type="molecule type" value="Genomic_DNA"/>
</dbReference>
<name>A0ABX0SVA2_9PSEU</name>
<organism evidence="2 3">
    <name type="scientific">Amycolatopsis viridis</name>
    <dbReference type="NCBI Taxonomy" id="185678"/>
    <lineage>
        <taxon>Bacteria</taxon>
        <taxon>Bacillati</taxon>
        <taxon>Actinomycetota</taxon>
        <taxon>Actinomycetes</taxon>
        <taxon>Pseudonocardiales</taxon>
        <taxon>Pseudonocardiaceae</taxon>
        <taxon>Amycolatopsis</taxon>
    </lineage>
</organism>
<feature type="compositionally biased region" description="Basic and acidic residues" evidence="1">
    <location>
        <begin position="48"/>
        <end position="57"/>
    </location>
</feature>
<dbReference type="RefSeq" id="WP_167112591.1">
    <property type="nucleotide sequence ID" value="NZ_JAANOU010000001.1"/>
</dbReference>
<feature type="region of interest" description="Disordered" evidence="1">
    <location>
        <begin position="1"/>
        <end position="57"/>
    </location>
</feature>
<evidence type="ECO:0000256" key="1">
    <source>
        <dbReference type="SAM" id="MobiDB-lite"/>
    </source>
</evidence>
<evidence type="ECO:0000313" key="3">
    <source>
        <dbReference type="Proteomes" id="UP000754495"/>
    </source>
</evidence>
<proteinExistence type="predicted"/>
<sequence>MAVVSGGDQGGPAAMLVHARGHRQPAQTRTPQASPSGRPGSPGSPGSPDDRRPARPR</sequence>
<accession>A0ABX0SVA2</accession>
<evidence type="ECO:0000313" key="2">
    <source>
        <dbReference type="EMBL" id="NIH79420.1"/>
    </source>
</evidence>
<gene>
    <name evidence="2" type="ORF">FHX46_001950</name>
</gene>
<protein>
    <submittedName>
        <fullName evidence="2">Uncharacterized protein</fullName>
    </submittedName>
</protein>
<dbReference type="Proteomes" id="UP000754495">
    <property type="component" value="Unassembled WGS sequence"/>
</dbReference>
<feature type="compositionally biased region" description="Low complexity" evidence="1">
    <location>
        <begin position="34"/>
        <end position="47"/>
    </location>
</feature>